<evidence type="ECO:0000313" key="2">
    <source>
        <dbReference type="EMBL" id="EKX49857.1"/>
    </source>
</evidence>
<accession>L1JN47</accession>
<dbReference type="KEGG" id="gtt:GUITHDRAFT_161957"/>
<keyword evidence="4" id="KW-1185">Reference proteome</keyword>
<dbReference type="RefSeq" id="XP_005836837.1">
    <property type="nucleotide sequence ID" value="XM_005836780.1"/>
</dbReference>
<feature type="compositionally biased region" description="Low complexity" evidence="1">
    <location>
        <begin position="58"/>
        <end position="69"/>
    </location>
</feature>
<evidence type="ECO:0000313" key="3">
    <source>
        <dbReference type="EnsemblProtists" id="EKX49857"/>
    </source>
</evidence>
<dbReference type="EnsemblProtists" id="EKX49857">
    <property type="protein sequence ID" value="EKX49857"/>
    <property type="gene ID" value="GUITHDRAFT_161957"/>
</dbReference>
<feature type="region of interest" description="Disordered" evidence="1">
    <location>
        <begin position="96"/>
        <end position="142"/>
    </location>
</feature>
<dbReference type="PaxDb" id="55529-EKX49857"/>
<dbReference type="GeneID" id="17306506"/>
<feature type="region of interest" description="Disordered" evidence="1">
    <location>
        <begin position="58"/>
        <end position="80"/>
    </location>
</feature>
<dbReference type="AlphaFoldDB" id="L1JN47"/>
<name>L1JN47_GUITC</name>
<sequence length="155" mass="17479">MLDSSRLYYEYTEKEGMSILTKKKTARVLSSADLYFFEELSTSMGVTEAKKWLKSCRGESSVNSSRSTSPVRQRAQPVSYGTLNVENIQSRRYAQEAVENRSYTPRACDKSTMGAGNNSQQGRELALKFEHARRDSDKSEQAGLLYTDAAHLLDE</sequence>
<reference evidence="2 4" key="1">
    <citation type="journal article" date="2012" name="Nature">
        <title>Algal genomes reveal evolutionary mosaicism and the fate of nucleomorphs.</title>
        <authorList>
            <consortium name="DOE Joint Genome Institute"/>
            <person name="Curtis B.A."/>
            <person name="Tanifuji G."/>
            <person name="Burki F."/>
            <person name="Gruber A."/>
            <person name="Irimia M."/>
            <person name="Maruyama S."/>
            <person name="Arias M.C."/>
            <person name="Ball S.G."/>
            <person name="Gile G.H."/>
            <person name="Hirakawa Y."/>
            <person name="Hopkins J.F."/>
            <person name="Kuo A."/>
            <person name="Rensing S.A."/>
            <person name="Schmutz J."/>
            <person name="Symeonidi A."/>
            <person name="Elias M."/>
            <person name="Eveleigh R.J."/>
            <person name="Herman E.K."/>
            <person name="Klute M.J."/>
            <person name="Nakayama T."/>
            <person name="Obornik M."/>
            <person name="Reyes-Prieto A."/>
            <person name="Armbrust E.V."/>
            <person name="Aves S.J."/>
            <person name="Beiko R.G."/>
            <person name="Coutinho P."/>
            <person name="Dacks J.B."/>
            <person name="Durnford D.G."/>
            <person name="Fast N.M."/>
            <person name="Green B.R."/>
            <person name="Grisdale C.J."/>
            <person name="Hempel F."/>
            <person name="Henrissat B."/>
            <person name="Hoppner M.P."/>
            <person name="Ishida K."/>
            <person name="Kim E."/>
            <person name="Koreny L."/>
            <person name="Kroth P.G."/>
            <person name="Liu Y."/>
            <person name="Malik S.B."/>
            <person name="Maier U.G."/>
            <person name="McRose D."/>
            <person name="Mock T."/>
            <person name="Neilson J.A."/>
            <person name="Onodera N.T."/>
            <person name="Poole A.M."/>
            <person name="Pritham E.J."/>
            <person name="Richards T.A."/>
            <person name="Rocap G."/>
            <person name="Roy S.W."/>
            <person name="Sarai C."/>
            <person name="Schaack S."/>
            <person name="Shirato S."/>
            <person name="Slamovits C.H."/>
            <person name="Spencer D.F."/>
            <person name="Suzuki S."/>
            <person name="Worden A.Z."/>
            <person name="Zauner S."/>
            <person name="Barry K."/>
            <person name="Bell C."/>
            <person name="Bharti A.K."/>
            <person name="Crow J.A."/>
            <person name="Grimwood J."/>
            <person name="Kramer R."/>
            <person name="Lindquist E."/>
            <person name="Lucas S."/>
            <person name="Salamov A."/>
            <person name="McFadden G.I."/>
            <person name="Lane C.E."/>
            <person name="Keeling P.J."/>
            <person name="Gray M.W."/>
            <person name="Grigoriev I.V."/>
            <person name="Archibald J.M."/>
        </authorList>
    </citation>
    <scope>NUCLEOTIDE SEQUENCE</scope>
    <source>
        <strain evidence="2 4">CCMP2712</strain>
    </source>
</reference>
<dbReference type="EMBL" id="JH992980">
    <property type="protein sequence ID" value="EKX49857.1"/>
    <property type="molecule type" value="Genomic_DNA"/>
</dbReference>
<organism evidence="2">
    <name type="scientific">Guillardia theta (strain CCMP2712)</name>
    <name type="common">Cryptophyte</name>
    <dbReference type="NCBI Taxonomy" id="905079"/>
    <lineage>
        <taxon>Eukaryota</taxon>
        <taxon>Cryptophyceae</taxon>
        <taxon>Pyrenomonadales</taxon>
        <taxon>Geminigeraceae</taxon>
        <taxon>Guillardia</taxon>
    </lineage>
</organism>
<dbReference type="HOGENOM" id="CLU_1707631_0_0_1"/>
<reference evidence="4" key="2">
    <citation type="submission" date="2012-11" db="EMBL/GenBank/DDBJ databases">
        <authorList>
            <person name="Kuo A."/>
            <person name="Curtis B.A."/>
            <person name="Tanifuji G."/>
            <person name="Burki F."/>
            <person name="Gruber A."/>
            <person name="Irimia M."/>
            <person name="Maruyama S."/>
            <person name="Arias M.C."/>
            <person name="Ball S.G."/>
            <person name="Gile G.H."/>
            <person name="Hirakawa Y."/>
            <person name="Hopkins J.F."/>
            <person name="Rensing S.A."/>
            <person name="Schmutz J."/>
            <person name="Symeonidi A."/>
            <person name="Elias M."/>
            <person name="Eveleigh R.J."/>
            <person name="Herman E.K."/>
            <person name="Klute M.J."/>
            <person name="Nakayama T."/>
            <person name="Obornik M."/>
            <person name="Reyes-Prieto A."/>
            <person name="Armbrust E.V."/>
            <person name="Aves S.J."/>
            <person name="Beiko R.G."/>
            <person name="Coutinho P."/>
            <person name="Dacks J.B."/>
            <person name="Durnford D.G."/>
            <person name="Fast N.M."/>
            <person name="Green B.R."/>
            <person name="Grisdale C."/>
            <person name="Hempe F."/>
            <person name="Henrissat B."/>
            <person name="Hoppner M.P."/>
            <person name="Ishida K.-I."/>
            <person name="Kim E."/>
            <person name="Koreny L."/>
            <person name="Kroth P.G."/>
            <person name="Liu Y."/>
            <person name="Malik S.-B."/>
            <person name="Maier U.G."/>
            <person name="McRose D."/>
            <person name="Mock T."/>
            <person name="Neilson J.A."/>
            <person name="Onodera N.T."/>
            <person name="Poole A.M."/>
            <person name="Pritham E.J."/>
            <person name="Richards T.A."/>
            <person name="Rocap G."/>
            <person name="Roy S.W."/>
            <person name="Sarai C."/>
            <person name="Schaack S."/>
            <person name="Shirato S."/>
            <person name="Slamovits C.H."/>
            <person name="Spencer D.F."/>
            <person name="Suzuki S."/>
            <person name="Worden A.Z."/>
            <person name="Zauner S."/>
            <person name="Barry K."/>
            <person name="Bell C."/>
            <person name="Bharti A.K."/>
            <person name="Crow J.A."/>
            <person name="Grimwood J."/>
            <person name="Kramer R."/>
            <person name="Lindquist E."/>
            <person name="Lucas S."/>
            <person name="Salamov A."/>
            <person name="McFadden G.I."/>
            <person name="Lane C.E."/>
            <person name="Keeling P.J."/>
            <person name="Gray M.W."/>
            <person name="Grigoriev I.V."/>
            <person name="Archibald J.M."/>
        </authorList>
    </citation>
    <scope>NUCLEOTIDE SEQUENCE</scope>
    <source>
        <strain evidence="4">CCMP2712</strain>
    </source>
</reference>
<dbReference type="Proteomes" id="UP000011087">
    <property type="component" value="Unassembled WGS sequence"/>
</dbReference>
<gene>
    <name evidence="2" type="ORF">GUITHDRAFT_161957</name>
</gene>
<evidence type="ECO:0000256" key="1">
    <source>
        <dbReference type="SAM" id="MobiDB-lite"/>
    </source>
</evidence>
<protein>
    <submittedName>
        <fullName evidence="2 3">Uncharacterized protein</fullName>
    </submittedName>
</protein>
<evidence type="ECO:0000313" key="4">
    <source>
        <dbReference type="Proteomes" id="UP000011087"/>
    </source>
</evidence>
<reference evidence="3" key="3">
    <citation type="submission" date="2015-06" db="UniProtKB">
        <authorList>
            <consortium name="EnsemblProtists"/>
        </authorList>
    </citation>
    <scope>IDENTIFICATION</scope>
</reference>
<feature type="compositionally biased region" description="Basic and acidic residues" evidence="1">
    <location>
        <begin position="125"/>
        <end position="140"/>
    </location>
</feature>
<proteinExistence type="predicted"/>